<dbReference type="EMBL" id="CM046396">
    <property type="protein sequence ID" value="KAI8538934.1"/>
    <property type="molecule type" value="Genomic_DNA"/>
</dbReference>
<gene>
    <name evidence="1" type="ORF">RHMOL_Rhmol09G0142000</name>
</gene>
<protein>
    <submittedName>
        <fullName evidence="1">Uncharacterized protein</fullName>
    </submittedName>
</protein>
<keyword evidence="2" id="KW-1185">Reference proteome</keyword>
<organism evidence="1 2">
    <name type="scientific">Rhododendron molle</name>
    <name type="common">Chinese azalea</name>
    <name type="synonym">Azalea mollis</name>
    <dbReference type="NCBI Taxonomy" id="49168"/>
    <lineage>
        <taxon>Eukaryota</taxon>
        <taxon>Viridiplantae</taxon>
        <taxon>Streptophyta</taxon>
        <taxon>Embryophyta</taxon>
        <taxon>Tracheophyta</taxon>
        <taxon>Spermatophyta</taxon>
        <taxon>Magnoliopsida</taxon>
        <taxon>eudicotyledons</taxon>
        <taxon>Gunneridae</taxon>
        <taxon>Pentapetalae</taxon>
        <taxon>asterids</taxon>
        <taxon>Ericales</taxon>
        <taxon>Ericaceae</taxon>
        <taxon>Ericoideae</taxon>
        <taxon>Rhodoreae</taxon>
        <taxon>Rhododendron</taxon>
    </lineage>
</organism>
<reference evidence="1" key="1">
    <citation type="submission" date="2022-02" db="EMBL/GenBank/DDBJ databases">
        <title>Plant Genome Project.</title>
        <authorList>
            <person name="Zhang R.-G."/>
        </authorList>
    </citation>
    <scope>NUCLEOTIDE SEQUENCE</scope>
    <source>
        <strain evidence="1">AT1</strain>
    </source>
</reference>
<name>A0ACC0MDF5_RHOML</name>
<comment type="caution">
    <text evidence="1">The sequence shown here is derived from an EMBL/GenBank/DDBJ whole genome shotgun (WGS) entry which is preliminary data.</text>
</comment>
<accession>A0ACC0MDF5</accession>
<proteinExistence type="predicted"/>
<evidence type="ECO:0000313" key="2">
    <source>
        <dbReference type="Proteomes" id="UP001062846"/>
    </source>
</evidence>
<dbReference type="Proteomes" id="UP001062846">
    <property type="component" value="Chromosome 9"/>
</dbReference>
<evidence type="ECO:0000313" key="1">
    <source>
        <dbReference type="EMBL" id="KAI8538934.1"/>
    </source>
</evidence>
<sequence length="238" mass="26126">MFQTEPKAITRGISHRTEQIDYTGGNCALVSFRSKHRPIFSRVSKIHSLFKSNLENLRRFSDIGGVVEQNGAQRKYYKTCAIVVNKIAENDTIKHLLKFLCLLHSLFGVSWGLSVAGGSLFGMGFVSSSGLRVSGGGVSLFFSSFVECWICICLVMFLCSHAFAYAVIMSMRSCMELWGLSPRCSTSSVAGHPPSPRRPSKPIPNQIYSSLAPTISSPPPPLLHRLLFTTSSPQPLPP</sequence>